<evidence type="ECO:0000259" key="1">
    <source>
        <dbReference type="PROSITE" id="PS50943"/>
    </source>
</evidence>
<dbReference type="InterPro" id="IPR010982">
    <property type="entry name" value="Lambda_DNA-bd_dom_sf"/>
</dbReference>
<evidence type="ECO:0000313" key="3">
    <source>
        <dbReference type="Proteomes" id="UP000798046"/>
    </source>
</evidence>
<dbReference type="PROSITE" id="PS50943">
    <property type="entry name" value="HTH_CROC1"/>
    <property type="match status" value="1"/>
</dbReference>
<dbReference type="SUPFAM" id="SSF47413">
    <property type="entry name" value="lambda repressor-like DNA-binding domains"/>
    <property type="match status" value="1"/>
</dbReference>
<dbReference type="SMART" id="SM00530">
    <property type="entry name" value="HTH_XRE"/>
    <property type="match status" value="1"/>
</dbReference>
<proteinExistence type="predicted"/>
<dbReference type="EMBL" id="VZRA01000002">
    <property type="protein sequence ID" value="KAB0670306.1"/>
    <property type="molecule type" value="Genomic_DNA"/>
</dbReference>
<dbReference type="CDD" id="cd00093">
    <property type="entry name" value="HTH_XRE"/>
    <property type="match status" value="1"/>
</dbReference>
<feature type="domain" description="HTH cro/C1-type" evidence="1">
    <location>
        <begin position="24"/>
        <end position="55"/>
    </location>
</feature>
<accession>A0ABQ6TNT5</accession>
<keyword evidence="3" id="KW-1185">Reference proteome</keyword>
<sequence>MPSLHNRTYLPATREAAELLGKLIRLERRERKMSEEDLAGRAGIARRTLQRIEHGDPQCAIGLFFELAVLVGVRLFDSDDHTTLAERLDRVTDKLAVLPRRVRSSALKVDDDF</sequence>
<dbReference type="Gene3D" id="1.10.260.40">
    <property type="entry name" value="lambda repressor-like DNA-binding domains"/>
    <property type="match status" value="1"/>
</dbReference>
<evidence type="ECO:0000313" key="2">
    <source>
        <dbReference type="EMBL" id="KAB0670306.1"/>
    </source>
</evidence>
<comment type="caution">
    <text evidence="2">The sequence shown here is derived from an EMBL/GenBank/DDBJ whole genome shotgun (WGS) entry which is preliminary data.</text>
</comment>
<protein>
    <submittedName>
        <fullName evidence="2">Helix-turn-helix transcriptional regulator</fullName>
    </submittedName>
</protein>
<organism evidence="2 3">
    <name type="scientific">Oryzomonas sagensis</name>
    <dbReference type="NCBI Taxonomy" id="2603857"/>
    <lineage>
        <taxon>Bacteria</taxon>
        <taxon>Pseudomonadati</taxon>
        <taxon>Thermodesulfobacteriota</taxon>
        <taxon>Desulfuromonadia</taxon>
        <taxon>Geobacterales</taxon>
        <taxon>Geobacteraceae</taxon>
        <taxon>Oryzomonas</taxon>
    </lineage>
</organism>
<dbReference type="Proteomes" id="UP000798046">
    <property type="component" value="Unassembled WGS sequence"/>
</dbReference>
<reference evidence="2 3" key="1">
    <citation type="journal article" date="2020" name="Microorganisms">
        <title>Description of Three Novel Members in the Family Geobacteraceae, Oryzomonas japonicum gen. nov., sp. nov., Oryzomonas sagensis sp. nov., and Oryzomonas ruber sp. nov.</title>
        <authorList>
            <person name="Xu Z."/>
            <person name="Masuda Y."/>
            <person name="Hayakawa C."/>
            <person name="Ushijima N."/>
            <person name="Kawano K."/>
            <person name="Shiratori Y."/>
            <person name="Senoo K."/>
            <person name="Itoh H."/>
        </authorList>
    </citation>
    <scope>NUCLEOTIDE SEQUENCE [LARGE SCALE GENOMIC DNA]</scope>
    <source>
        <strain evidence="2 3">Red100</strain>
    </source>
</reference>
<dbReference type="InterPro" id="IPR001387">
    <property type="entry name" value="Cro/C1-type_HTH"/>
</dbReference>
<dbReference type="RefSeq" id="WP_151156672.1">
    <property type="nucleotide sequence ID" value="NZ_VZRA01000002.1"/>
</dbReference>
<dbReference type="Pfam" id="PF01381">
    <property type="entry name" value="HTH_3"/>
    <property type="match status" value="1"/>
</dbReference>
<gene>
    <name evidence="2" type="ORF">F6V30_09130</name>
</gene>
<name>A0ABQ6TNT5_9BACT</name>